<keyword evidence="2" id="KW-1185">Reference proteome</keyword>
<name>A0ABD5RKM8_9EURY</name>
<dbReference type="AlphaFoldDB" id="A0ABD5RKM8"/>
<protein>
    <recommendedName>
        <fullName evidence="3">Type I restriction enzyme R protein N-terminal domain-containing protein</fullName>
    </recommendedName>
</protein>
<dbReference type="Proteomes" id="UP001596099">
    <property type="component" value="Unassembled WGS sequence"/>
</dbReference>
<dbReference type="Gene3D" id="3.90.1570.30">
    <property type="match status" value="1"/>
</dbReference>
<proteinExistence type="predicted"/>
<sequence length="245" mass="27826">MDPARLNPDSIRADNLISSLEDFVSLFHREGESKRLDELLQGEEFLGGSVGQAPEDFTEHTLIQPILSQLGYKDSNSCETSADSPRFIRQPVRMTKDERRRPDYRLENVDDRMIAIVESKAINLERPAAGIADASDNIMEYLQENTLCKYLRTQEGRFLVGLGTDGFRWSIYAKDLRGGGSRCVLKSVSLTDEIAEIASRRHGKQTDQRWRPQMRNSLAGKFVSWLSVENLPSHVADNLNQFKYS</sequence>
<comment type="caution">
    <text evidence="1">The sequence shown here is derived from an EMBL/GenBank/DDBJ whole genome shotgun (WGS) entry which is preliminary data.</text>
</comment>
<dbReference type="EMBL" id="JBHSQH010000001">
    <property type="protein sequence ID" value="MFC5971103.1"/>
    <property type="molecule type" value="Genomic_DNA"/>
</dbReference>
<reference evidence="1 2" key="1">
    <citation type="journal article" date="2019" name="Int. J. Syst. Evol. Microbiol.">
        <title>The Global Catalogue of Microorganisms (GCM) 10K type strain sequencing project: providing services to taxonomists for standard genome sequencing and annotation.</title>
        <authorList>
            <consortium name="The Broad Institute Genomics Platform"/>
            <consortium name="The Broad Institute Genome Sequencing Center for Infectious Disease"/>
            <person name="Wu L."/>
            <person name="Ma J."/>
        </authorList>
    </citation>
    <scope>NUCLEOTIDE SEQUENCE [LARGE SCALE GENOMIC DNA]</scope>
    <source>
        <strain evidence="1 2">CGMCC 1.12543</strain>
    </source>
</reference>
<gene>
    <name evidence="1" type="ORF">ACFPYI_07135</name>
</gene>
<dbReference type="RefSeq" id="WP_247414016.1">
    <property type="nucleotide sequence ID" value="NZ_JALLGW010000001.1"/>
</dbReference>
<evidence type="ECO:0000313" key="1">
    <source>
        <dbReference type="EMBL" id="MFC5971103.1"/>
    </source>
</evidence>
<evidence type="ECO:0008006" key="3">
    <source>
        <dbReference type="Google" id="ProtNLM"/>
    </source>
</evidence>
<evidence type="ECO:0000313" key="2">
    <source>
        <dbReference type="Proteomes" id="UP001596099"/>
    </source>
</evidence>
<accession>A0ABD5RKM8</accession>
<organism evidence="1 2">
    <name type="scientific">Halomarina salina</name>
    <dbReference type="NCBI Taxonomy" id="1872699"/>
    <lineage>
        <taxon>Archaea</taxon>
        <taxon>Methanobacteriati</taxon>
        <taxon>Methanobacteriota</taxon>
        <taxon>Stenosarchaea group</taxon>
        <taxon>Halobacteria</taxon>
        <taxon>Halobacteriales</taxon>
        <taxon>Natronomonadaceae</taxon>
        <taxon>Halomarina</taxon>
    </lineage>
</organism>